<dbReference type="Pfam" id="PF08447">
    <property type="entry name" value="PAS_3"/>
    <property type="match status" value="1"/>
</dbReference>
<keyword evidence="4" id="KW-0418">Kinase</keyword>
<evidence type="ECO:0000256" key="3">
    <source>
        <dbReference type="ARBA" id="ARBA00022553"/>
    </source>
</evidence>
<dbReference type="EC" id="2.7.13.3" evidence="2"/>
<feature type="domain" description="PAC" evidence="9">
    <location>
        <begin position="101"/>
        <end position="162"/>
    </location>
</feature>
<dbReference type="PRINTS" id="PR00344">
    <property type="entry name" value="BCTRLSENSOR"/>
</dbReference>
<accession>A0AAU7XYM9</accession>
<dbReference type="CDD" id="cd00130">
    <property type="entry name" value="PAS"/>
    <property type="match status" value="1"/>
</dbReference>
<organism evidence="10">
    <name type="scientific">Pseudomonas solani</name>
    <dbReference type="NCBI Taxonomy" id="2731552"/>
    <lineage>
        <taxon>Bacteria</taxon>
        <taxon>Pseudomonadati</taxon>
        <taxon>Pseudomonadota</taxon>
        <taxon>Gammaproteobacteria</taxon>
        <taxon>Pseudomonadales</taxon>
        <taxon>Pseudomonadaceae</taxon>
        <taxon>Pseudomonas</taxon>
    </lineage>
</organism>
<dbReference type="InterPro" id="IPR003661">
    <property type="entry name" value="HisK_dim/P_dom"/>
</dbReference>
<dbReference type="GO" id="GO:0000155">
    <property type="term" value="F:phosphorelay sensor kinase activity"/>
    <property type="evidence" value="ECO:0007669"/>
    <property type="project" value="InterPro"/>
</dbReference>
<keyword evidence="10" id="KW-0067">ATP-binding</keyword>
<dbReference type="RefSeq" id="WP_350446395.1">
    <property type="nucleotide sequence ID" value="NZ_CP158373.1"/>
</dbReference>
<dbReference type="CDD" id="cd18161">
    <property type="entry name" value="REC_hyHK_blue-like"/>
    <property type="match status" value="1"/>
</dbReference>
<dbReference type="GO" id="GO:0005524">
    <property type="term" value="F:ATP binding"/>
    <property type="evidence" value="ECO:0007669"/>
    <property type="project" value="UniProtKB-KW"/>
</dbReference>
<dbReference type="PROSITE" id="PS50112">
    <property type="entry name" value="PAS"/>
    <property type="match status" value="1"/>
</dbReference>
<evidence type="ECO:0000256" key="2">
    <source>
        <dbReference type="ARBA" id="ARBA00012438"/>
    </source>
</evidence>
<dbReference type="Gene3D" id="1.10.287.130">
    <property type="match status" value="1"/>
</dbReference>
<dbReference type="Pfam" id="PF00072">
    <property type="entry name" value="Response_reg"/>
    <property type="match status" value="1"/>
</dbReference>
<dbReference type="SMART" id="SM00388">
    <property type="entry name" value="HisKA"/>
    <property type="match status" value="1"/>
</dbReference>
<evidence type="ECO:0000313" key="10">
    <source>
        <dbReference type="EMBL" id="XBY61946.1"/>
    </source>
</evidence>
<dbReference type="InterPro" id="IPR035965">
    <property type="entry name" value="PAS-like_dom_sf"/>
</dbReference>
<feature type="modified residue" description="4-aspartylphosphate" evidence="5">
    <location>
        <position position="609"/>
    </location>
</feature>
<dbReference type="Pfam" id="PF00512">
    <property type="entry name" value="HisKA"/>
    <property type="match status" value="1"/>
</dbReference>
<dbReference type="PROSITE" id="PS50113">
    <property type="entry name" value="PAC"/>
    <property type="match status" value="1"/>
</dbReference>
<evidence type="ECO:0000256" key="5">
    <source>
        <dbReference type="PROSITE-ProRule" id="PRU00169"/>
    </source>
</evidence>
<dbReference type="SMART" id="SM00448">
    <property type="entry name" value="REC"/>
    <property type="match status" value="1"/>
</dbReference>
<dbReference type="Gene3D" id="3.30.565.10">
    <property type="entry name" value="Histidine kinase-like ATPase, C-terminal domain"/>
    <property type="match status" value="1"/>
</dbReference>
<dbReference type="InterPro" id="IPR005467">
    <property type="entry name" value="His_kinase_dom"/>
</dbReference>
<dbReference type="NCBIfam" id="TIGR00229">
    <property type="entry name" value="sensory_box"/>
    <property type="match status" value="1"/>
</dbReference>
<dbReference type="SMART" id="SM00091">
    <property type="entry name" value="PAS"/>
    <property type="match status" value="2"/>
</dbReference>
<dbReference type="InterPro" id="IPR011006">
    <property type="entry name" value="CheY-like_superfamily"/>
</dbReference>
<dbReference type="Gene3D" id="3.40.50.2300">
    <property type="match status" value="1"/>
</dbReference>
<keyword evidence="4" id="KW-0808">Transferase</keyword>
<dbReference type="PROSITE" id="PS50110">
    <property type="entry name" value="RESPONSE_REGULATORY"/>
    <property type="match status" value="1"/>
</dbReference>
<feature type="domain" description="Response regulatory" evidence="7">
    <location>
        <begin position="559"/>
        <end position="675"/>
    </location>
</feature>
<dbReference type="PANTHER" id="PTHR43065">
    <property type="entry name" value="SENSOR HISTIDINE KINASE"/>
    <property type="match status" value="1"/>
</dbReference>
<dbReference type="SUPFAM" id="SSF55785">
    <property type="entry name" value="PYP-like sensor domain (PAS domain)"/>
    <property type="match status" value="2"/>
</dbReference>
<dbReference type="Pfam" id="PF02518">
    <property type="entry name" value="HATPase_c"/>
    <property type="match status" value="1"/>
</dbReference>
<evidence type="ECO:0000259" key="7">
    <source>
        <dbReference type="PROSITE" id="PS50110"/>
    </source>
</evidence>
<dbReference type="InterPro" id="IPR004358">
    <property type="entry name" value="Sig_transdc_His_kin-like_C"/>
</dbReference>
<dbReference type="SMART" id="SM00387">
    <property type="entry name" value="HATPase_c"/>
    <property type="match status" value="1"/>
</dbReference>
<dbReference type="PANTHER" id="PTHR43065:SF42">
    <property type="entry name" value="TWO-COMPONENT SENSOR PPRA"/>
    <property type="match status" value="1"/>
</dbReference>
<protein>
    <recommendedName>
        <fullName evidence="2">histidine kinase</fullName>
        <ecNumber evidence="2">2.7.13.3</ecNumber>
    </recommendedName>
</protein>
<feature type="domain" description="PAS" evidence="8">
    <location>
        <begin position="174"/>
        <end position="244"/>
    </location>
</feature>
<keyword evidence="3 5" id="KW-0597">Phosphoprotein</keyword>
<dbReference type="PROSITE" id="PS50109">
    <property type="entry name" value="HIS_KIN"/>
    <property type="match status" value="1"/>
</dbReference>
<dbReference type="InterPro" id="IPR013656">
    <property type="entry name" value="PAS_4"/>
</dbReference>
<dbReference type="SUPFAM" id="SSF55874">
    <property type="entry name" value="ATPase domain of HSP90 chaperone/DNA topoisomerase II/histidine kinase"/>
    <property type="match status" value="1"/>
</dbReference>
<dbReference type="InterPro" id="IPR000014">
    <property type="entry name" value="PAS"/>
</dbReference>
<dbReference type="SUPFAM" id="SSF47384">
    <property type="entry name" value="Homodimeric domain of signal transducing histidine kinase"/>
    <property type="match status" value="1"/>
</dbReference>
<evidence type="ECO:0000256" key="4">
    <source>
        <dbReference type="ARBA" id="ARBA00022777"/>
    </source>
</evidence>
<dbReference type="CDD" id="cd00082">
    <property type="entry name" value="HisKA"/>
    <property type="match status" value="1"/>
</dbReference>
<dbReference type="Pfam" id="PF08448">
    <property type="entry name" value="PAS_4"/>
    <property type="match status" value="1"/>
</dbReference>
<name>A0AAU7XYM9_9PSED</name>
<dbReference type="EMBL" id="CP158373">
    <property type="protein sequence ID" value="XBY61946.1"/>
    <property type="molecule type" value="Genomic_DNA"/>
</dbReference>
<dbReference type="Gene3D" id="3.30.450.20">
    <property type="entry name" value="PAS domain"/>
    <property type="match status" value="2"/>
</dbReference>
<gene>
    <name evidence="10" type="ORF">ABS648_18490</name>
</gene>
<evidence type="ECO:0000259" key="6">
    <source>
        <dbReference type="PROSITE" id="PS50109"/>
    </source>
</evidence>
<dbReference type="InterPro" id="IPR003594">
    <property type="entry name" value="HATPase_dom"/>
</dbReference>
<dbReference type="InterPro" id="IPR036890">
    <property type="entry name" value="HATPase_C_sf"/>
</dbReference>
<sequence length="695" mass="76627">MDATSFPAAPGPMSRRVRELDWARTPLGSISTWPASLRVAVEMMLASHFPSCLLWGPERITLYNDAFKPILGAKPEALGRPFDDVWREAWYSIGPIADRAFTGEATFIEDFPLEVDRNGRLERCYFTFCYSPVRDERGEVVGVLDTVIETTAQRVAEQQLRQLTQTLERQVADRTRDRNRLWNLSPDVMLITRLDMTITAANPALGPVLGWSEKELVGTSSLDLVHGDDLSLAWGASHSLMQGETLRDFDCRMRHKDGSYRWISWSSSPGEGHISAIGRDITQERERAETLRQTEELLRQSQKMEAVGQLTGGLAHDFNNLLAGISGSLELLKLRVSQGRTGELDRYISTARTAAERAATLTHRLLAFSRRQALDPKPTNVNRLVAGMQELISRTMGPMIEVEVLSGPELWTVLVDPNQLESALLNICINARDAMPGGGRLSIGTCNHRLVEPRAGELGLAVGEYLSLCVTDTGTGMPEEVIARVFDPFFTTKPAGQGTGLGLSMVYGFARQSGGAVQIASQPGEGTSLYIHLPRHHGEERIEHHTGSEFAPRAERQATVLVVDDESPLRMLIGEVLRDLGYQVLEAVDGASGLALLDSEQRIDLLLADVGLPGGMSGKEMARLARRLRPELRVLFITGYAQNSLFDNEQLESGMEVLAKPFAIESLASRVKGLLQKSVQPRQRSERQGPSARTG</sequence>
<dbReference type="InterPro" id="IPR001789">
    <property type="entry name" value="Sig_transdc_resp-reg_receiver"/>
</dbReference>
<dbReference type="InterPro" id="IPR000700">
    <property type="entry name" value="PAS-assoc_C"/>
</dbReference>
<evidence type="ECO:0000259" key="8">
    <source>
        <dbReference type="PROSITE" id="PS50112"/>
    </source>
</evidence>
<dbReference type="SUPFAM" id="SSF52172">
    <property type="entry name" value="CheY-like"/>
    <property type="match status" value="1"/>
</dbReference>
<feature type="domain" description="Histidine kinase" evidence="6">
    <location>
        <begin position="313"/>
        <end position="537"/>
    </location>
</feature>
<proteinExistence type="predicted"/>
<dbReference type="InterPro" id="IPR001610">
    <property type="entry name" value="PAC"/>
</dbReference>
<evidence type="ECO:0000256" key="1">
    <source>
        <dbReference type="ARBA" id="ARBA00000085"/>
    </source>
</evidence>
<dbReference type="SMART" id="SM00086">
    <property type="entry name" value="PAC"/>
    <property type="match status" value="2"/>
</dbReference>
<keyword evidence="10" id="KW-0547">Nucleotide-binding</keyword>
<comment type="catalytic activity">
    <reaction evidence="1">
        <text>ATP + protein L-histidine = ADP + protein N-phospho-L-histidine.</text>
        <dbReference type="EC" id="2.7.13.3"/>
    </reaction>
</comment>
<reference evidence="10" key="1">
    <citation type="submission" date="2023-08" db="EMBL/GenBank/DDBJ databases">
        <title>Increased levels of nutrients transform a symbiont into a lethal pathobiont.</title>
        <authorList>
            <person name="Lachnit T."/>
            <person name="Ulrich L."/>
            <person name="Willmer F.M."/>
            <person name="Hasenbein T."/>
            <person name="Steiner L.X."/>
            <person name="Wolters M."/>
            <person name="Herbst E.M."/>
            <person name="Deines P."/>
        </authorList>
    </citation>
    <scope>NUCLEOTIDE SEQUENCE</scope>
    <source>
        <strain evidence="10">T3</strain>
    </source>
</reference>
<dbReference type="InterPro" id="IPR036097">
    <property type="entry name" value="HisK_dim/P_sf"/>
</dbReference>
<dbReference type="InterPro" id="IPR013655">
    <property type="entry name" value="PAS_fold_3"/>
</dbReference>
<evidence type="ECO:0000259" key="9">
    <source>
        <dbReference type="PROSITE" id="PS50113"/>
    </source>
</evidence>
<dbReference type="AlphaFoldDB" id="A0AAU7XYM9"/>